<dbReference type="EMBL" id="KK789158">
    <property type="protein sequence ID" value="KDO37969.1"/>
    <property type="molecule type" value="Genomic_DNA"/>
</dbReference>
<accession>A0A067D4Q3</accession>
<evidence type="ECO:0000313" key="2">
    <source>
        <dbReference type="Proteomes" id="UP000027120"/>
    </source>
</evidence>
<gene>
    <name evidence="1" type="ORF">CISIN_1g0440142mg</name>
</gene>
<organism evidence="1 2">
    <name type="scientific">Citrus sinensis</name>
    <name type="common">Sweet orange</name>
    <name type="synonym">Citrus aurantium var. sinensis</name>
    <dbReference type="NCBI Taxonomy" id="2711"/>
    <lineage>
        <taxon>Eukaryota</taxon>
        <taxon>Viridiplantae</taxon>
        <taxon>Streptophyta</taxon>
        <taxon>Embryophyta</taxon>
        <taxon>Tracheophyta</taxon>
        <taxon>Spermatophyta</taxon>
        <taxon>Magnoliopsida</taxon>
        <taxon>eudicotyledons</taxon>
        <taxon>Gunneridae</taxon>
        <taxon>Pentapetalae</taxon>
        <taxon>rosids</taxon>
        <taxon>malvids</taxon>
        <taxon>Sapindales</taxon>
        <taxon>Rutaceae</taxon>
        <taxon>Aurantioideae</taxon>
        <taxon>Citrus</taxon>
    </lineage>
</organism>
<protein>
    <submittedName>
        <fullName evidence="1">Uncharacterized protein</fullName>
    </submittedName>
</protein>
<feature type="non-terminal residue" evidence="1">
    <location>
        <position position="14"/>
    </location>
</feature>
<evidence type="ECO:0000313" key="1">
    <source>
        <dbReference type="EMBL" id="KDO37969.1"/>
    </source>
</evidence>
<keyword evidence="2" id="KW-1185">Reference proteome</keyword>
<dbReference type="Proteomes" id="UP000027120">
    <property type="component" value="Unassembled WGS sequence"/>
</dbReference>
<reference evidence="1 2" key="1">
    <citation type="submission" date="2014-04" db="EMBL/GenBank/DDBJ databases">
        <authorList>
            <consortium name="International Citrus Genome Consortium"/>
            <person name="Gmitter F."/>
            <person name="Chen C."/>
            <person name="Farmerie W."/>
            <person name="Harkins T."/>
            <person name="Desany B."/>
            <person name="Mohiuddin M."/>
            <person name="Kodira C."/>
            <person name="Borodovsky M."/>
            <person name="Lomsadze A."/>
            <person name="Burns P."/>
            <person name="Jenkins J."/>
            <person name="Prochnik S."/>
            <person name="Shu S."/>
            <person name="Chapman J."/>
            <person name="Pitluck S."/>
            <person name="Schmutz J."/>
            <person name="Rokhsar D."/>
        </authorList>
    </citation>
    <scope>NUCLEOTIDE SEQUENCE</scope>
</reference>
<name>A0A067D4Q3_CITSI</name>
<proteinExistence type="predicted"/>
<sequence>MNILRHCIINIIPS</sequence>